<evidence type="ECO:0000313" key="2">
    <source>
        <dbReference type="Proteomes" id="UP000824120"/>
    </source>
</evidence>
<dbReference type="OrthoDB" id="1303354at2759"/>
<accession>A0A9J5YD46</accession>
<dbReference type="Gene3D" id="3.60.10.10">
    <property type="entry name" value="Endonuclease/exonuclease/phosphatase"/>
    <property type="match status" value="1"/>
</dbReference>
<evidence type="ECO:0000313" key="1">
    <source>
        <dbReference type="EMBL" id="KAG5598659.1"/>
    </source>
</evidence>
<gene>
    <name evidence="1" type="ORF">H5410_030029</name>
</gene>
<dbReference type="PANTHER" id="PTHR33710:SF78">
    <property type="entry name" value="ENDONUCLEASE_EXONUCLEASE_PHOSPHATASE DOMAIN-CONTAINING PROTEIN"/>
    <property type="match status" value="1"/>
</dbReference>
<sequence>MWRRARIPYQKALMAHESTTYGGNQSKGGKAKAIVNTPVKTSVQVGVEMKSRVTEVSTYNGRSWGNQVSMAEIADFQQCIENSGLIEMSKTGSKYTWRVGHEEDRIMPKIDWVFINIDWMNNMPNYKAQFLPKGICDHFPLKLCFSQVQRRRKPTFKYCNVWAYHPNFEYIVREGGINKYRDAICLELNTDEERLAIAQAQVALHNDPLNTQFQQTEREMLRSLDSPHTLQKFICSKGAKQLGLSSTKSCWGQKKRV</sequence>
<proteinExistence type="predicted"/>
<comment type="caution">
    <text evidence="1">The sequence shown here is derived from an EMBL/GenBank/DDBJ whole genome shotgun (WGS) entry which is preliminary data.</text>
</comment>
<dbReference type="InterPro" id="IPR036691">
    <property type="entry name" value="Endo/exonu/phosph_ase_sf"/>
</dbReference>
<name>A0A9J5YD46_SOLCO</name>
<reference evidence="1 2" key="1">
    <citation type="submission" date="2020-09" db="EMBL/GenBank/DDBJ databases">
        <title>De no assembly of potato wild relative species, Solanum commersonii.</title>
        <authorList>
            <person name="Cho K."/>
        </authorList>
    </citation>
    <scope>NUCLEOTIDE SEQUENCE [LARGE SCALE GENOMIC DNA]</scope>
    <source>
        <strain evidence="1">LZ3.2</strain>
        <tissue evidence="1">Leaf</tissue>
    </source>
</reference>
<dbReference type="Proteomes" id="UP000824120">
    <property type="component" value="Chromosome 6"/>
</dbReference>
<organism evidence="1 2">
    <name type="scientific">Solanum commersonii</name>
    <name type="common">Commerson's wild potato</name>
    <name type="synonym">Commerson's nightshade</name>
    <dbReference type="NCBI Taxonomy" id="4109"/>
    <lineage>
        <taxon>Eukaryota</taxon>
        <taxon>Viridiplantae</taxon>
        <taxon>Streptophyta</taxon>
        <taxon>Embryophyta</taxon>
        <taxon>Tracheophyta</taxon>
        <taxon>Spermatophyta</taxon>
        <taxon>Magnoliopsida</taxon>
        <taxon>eudicotyledons</taxon>
        <taxon>Gunneridae</taxon>
        <taxon>Pentapetalae</taxon>
        <taxon>asterids</taxon>
        <taxon>lamiids</taxon>
        <taxon>Solanales</taxon>
        <taxon>Solanaceae</taxon>
        <taxon>Solanoideae</taxon>
        <taxon>Solaneae</taxon>
        <taxon>Solanum</taxon>
    </lineage>
</organism>
<dbReference type="PANTHER" id="PTHR33710">
    <property type="entry name" value="BNAC02G09200D PROTEIN"/>
    <property type="match status" value="1"/>
</dbReference>
<protein>
    <submittedName>
        <fullName evidence="1">Uncharacterized protein</fullName>
    </submittedName>
</protein>
<dbReference type="EMBL" id="JACXVP010000006">
    <property type="protein sequence ID" value="KAG5598659.1"/>
    <property type="molecule type" value="Genomic_DNA"/>
</dbReference>
<keyword evidence="2" id="KW-1185">Reference proteome</keyword>
<dbReference type="AlphaFoldDB" id="A0A9J5YD46"/>